<evidence type="ECO:0000313" key="1">
    <source>
        <dbReference type="EMBL" id="KAJ8676997.1"/>
    </source>
</evidence>
<reference evidence="1" key="1">
    <citation type="submission" date="2023-04" db="EMBL/GenBank/DDBJ databases">
        <title>A chromosome-level genome assembly of the parasitoid wasp Eretmocerus hayati.</title>
        <authorList>
            <person name="Zhong Y."/>
            <person name="Liu S."/>
            <person name="Liu Y."/>
        </authorList>
    </citation>
    <scope>NUCLEOTIDE SEQUENCE</scope>
    <source>
        <strain evidence="1">ZJU_SS_LIU_2023</strain>
    </source>
</reference>
<name>A0ACC2P0V6_9HYME</name>
<dbReference type="Proteomes" id="UP001239111">
    <property type="component" value="Chromosome 2"/>
</dbReference>
<gene>
    <name evidence="1" type="ORF">QAD02_012784</name>
</gene>
<protein>
    <submittedName>
        <fullName evidence="1">Uncharacterized protein</fullName>
    </submittedName>
</protein>
<evidence type="ECO:0000313" key="2">
    <source>
        <dbReference type="Proteomes" id="UP001239111"/>
    </source>
</evidence>
<dbReference type="EMBL" id="CM056742">
    <property type="protein sequence ID" value="KAJ8676997.1"/>
    <property type="molecule type" value="Genomic_DNA"/>
</dbReference>
<sequence length="292" mass="34551">MQEENRSMLAEHAVRIQTHPSSSSDAEGGIGRKIAEHDVRPVPSHNDTPGNDLQDYVIDDFEYLVDGGNDISMVNGVVENKEPCIKGEVNRKKQHWSVSLSSGELLIQTTWVNETMFTINLRNEDTCFIFDHFNWKEVCEMYEKARIHIRKDEIESKKVYFKGVSYRLHCKFKYYRIIIILSHKLGDLMIFTQREFEEIMKYKYVVERMHSNYLRRRISSVRLIKRFINLVYNARKKKEIRLFERMDVMDYFIKKGLLDEDRNKDVISTHLDHIMLEAAKQLQLDSSMETGE</sequence>
<organism evidence="1 2">
    <name type="scientific">Eretmocerus hayati</name>
    <dbReference type="NCBI Taxonomy" id="131215"/>
    <lineage>
        <taxon>Eukaryota</taxon>
        <taxon>Metazoa</taxon>
        <taxon>Ecdysozoa</taxon>
        <taxon>Arthropoda</taxon>
        <taxon>Hexapoda</taxon>
        <taxon>Insecta</taxon>
        <taxon>Pterygota</taxon>
        <taxon>Neoptera</taxon>
        <taxon>Endopterygota</taxon>
        <taxon>Hymenoptera</taxon>
        <taxon>Apocrita</taxon>
        <taxon>Proctotrupomorpha</taxon>
        <taxon>Chalcidoidea</taxon>
        <taxon>Aphelinidae</taxon>
        <taxon>Aphelininae</taxon>
        <taxon>Eretmocerus</taxon>
    </lineage>
</organism>
<comment type="caution">
    <text evidence="1">The sequence shown here is derived from an EMBL/GenBank/DDBJ whole genome shotgun (WGS) entry which is preliminary data.</text>
</comment>
<keyword evidence="2" id="KW-1185">Reference proteome</keyword>
<proteinExistence type="predicted"/>
<accession>A0ACC2P0V6</accession>